<evidence type="ECO:0000256" key="1">
    <source>
        <dbReference type="SAM" id="MobiDB-lite"/>
    </source>
</evidence>
<feature type="compositionally biased region" description="Basic and acidic residues" evidence="1">
    <location>
        <begin position="129"/>
        <end position="144"/>
    </location>
</feature>
<reference evidence="2" key="1">
    <citation type="submission" date="2020-02" db="EMBL/GenBank/DDBJ databases">
        <authorList>
            <person name="Meier V. D."/>
        </authorList>
    </citation>
    <scope>NUCLEOTIDE SEQUENCE</scope>
    <source>
        <strain evidence="2">AVDCRST_MAG49</strain>
    </source>
</reference>
<protein>
    <submittedName>
        <fullName evidence="2">Uncharacterized protein</fullName>
    </submittedName>
</protein>
<feature type="compositionally biased region" description="Basic and acidic residues" evidence="1">
    <location>
        <begin position="168"/>
        <end position="186"/>
    </location>
</feature>
<feature type="compositionally biased region" description="Basic and acidic residues" evidence="1">
    <location>
        <begin position="325"/>
        <end position="353"/>
    </location>
</feature>
<gene>
    <name evidence="2" type="ORF">AVDCRST_MAG49-2584</name>
</gene>
<feature type="non-terminal residue" evidence="2">
    <location>
        <position position="394"/>
    </location>
</feature>
<name>A0A6J4UYI7_9BACT</name>
<feature type="non-terminal residue" evidence="2">
    <location>
        <position position="1"/>
    </location>
</feature>
<accession>A0A6J4UYI7</accession>
<dbReference type="EMBL" id="CADCWG010000171">
    <property type="protein sequence ID" value="CAA9562087.1"/>
    <property type="molecule type" value="Genomic_DNA"/>
</dbReference>
<feature type="compositionally biased region" description="Low complexity" evidence="1">
    <location>
        <begin position="258"/>
        <end position="268"/>
    </location>
</feature>
<proteinExistence type="predicted"/>
<sequence length="394" mass="39691">GGDHRGVERDRAGGGGGLRQGGRLRRRRGPARGAPGRGGGRVRAAGRAGPGGAHRRHRRGGGAGAGPARGRGLRADRRLGQQRGGGNLRPVRGHAVRRLSGGDRDRPVRVHPWGAGGAAGLPKAGRGAADQRRVGGVHDPDALRRRLRDRQAWGARAGREPAAGTRAGRHEDDPRHHAAARDDRHAVLRARRQLLGAQGEGDAARLPGGAGRQGDRRAGDGEEAATGGPRRERRAPDDGSVPDVAGGGRAGDGDDGRPAAPGQGARAGNIGQRAAPDGVGDGGERRLEGGGADPAAPGAGARAGGGAGRAGLAAARAAGDDGADPADRPVRGRAGREVREVREDDDRVGRVGRVESVAGPGVGGVVGPPWRQAGRGNGRRSEAGAVARSAAAVL</sequence>
<dbReference type="AlphaFoldDB" id="A0A6J4UYI7"/>
<evidence type="ECO:0000313" key="2">
    <source>
        <dbReference type="EMBL" id="CAA9562087.1"/>
    </source>
</evidence>
<organism evidence="2">
    <name type="scientific">uncultured Thermomicrobiales bacterium</name>
    <dbReference type="NCBI Taxonomy" id="1645740"/>
    <lineage>
        <taxon>Bacteria</taxon>
        <taxon>Pseudomonadati</taxon>
        <taxon>Thermomicrobiota</taxon>
        <taxon>Thermomicrobia</taxon>
        <taxon>Thermomicrobiales</taxon>
        <taxon>environmental samples</taxon>
    </lineage>
</organism>
<feature type="compositionally biased region" description="Low complexity" evidence="1">
    <location>
        <begin position="383"/>
        <end position="394"/>
    </location>
</feature>
<feature type="region of interest" description="Disordered" evidence="1">
    <location>
        <begin position="1"/>
        <end position="394"/>
    </location>
</feature>
<feature type="compositionally biased region" description="Basic and acidic residues" evidence="1">
    <location>
        <begin position="1"/>
        <end position="12"/>
    </location>
</feature>